<dbReference type="SUPFAM" id="SSF52540">
    <property type="entry name" value="P-loop containing nucleoside triphosphate hydrolases"/>
    <property type="match status" value="1"/>
</dbReference>
<dbReference type="InterPro" id="IPR011990">
    <property type="entry name" value="TPR-like_helical_dom_sf"/>
</dbReference>
<evidence type="ECO:0000259" key="5">
    <source>
        <dbReference type="PROSITE" id="PS50043"/>
    </source>
</evidence>
<dbReference type="Gene3D" id="3.40.50.300">
    <property type="entry name" value="P-loop containing nucleotide triphosphate hydrolases"/>
    <property type="match status" value="1"/>
</dbReference>
<dbReference type="Pfam" id="PF00196">
    <property type="entry name" value="GerE"/>
    <property type="match status" value="1"/>
</dbReference>
<dbReference type="InterPro" id="IPR019734">
    <property type="entry name" value="TPR_rpt"/>
</dbReference>
<comment type="caution">
    <text evidence="6">The sequence shown here is derived from an EMBL/GenBank/DDBJ whole genome shotgun (WGS) entry which is preliminary data.</text>
</comment>
<keyword evidence="4" id="KW-0175">Coiled coil</keyword>
<sequence>MGSPALIGRERELEDLREVFKSVQAGEPAAVLIAGEAGIGKTRLVEEFALEVGAAGARVLRGQSVDMDGEELAFAPIVGILRALMPEFGPERLVELAGPGGQALRALLPELGHNAGDGTAGRGRLYEVVTSLLERVAAEDALVVVIEDLQWADGPTRDLLRFMIRSLIAAPVMLLLTCRDDELGRGHPVRALLADLERIRRVGRVDLARLGRDEVAAQLSAVLDREIAPDQAERVFERTEGVPFYVEELAHAADDAGPVALPESLRELLMVRIAPLSEQTQRLLRVMALGGHRVDHAVLEPVAGYDVAVLDSALREAVSMGVIVVDGDGYRFRHALLHEALHGDMLPGENARVHAAYARTLEKQPHLASDGQAATAIAHHWYFAHDVERAFRWCLNAAAELVGSYAHATAQVMLERALELWDRVADPAEVSGGGRGDLLARAAEEAYAAGERERAIALLEAALDHVDEAAEPRRVGVLLSQLGKMKGRSGRADPVATLVRACELIPAEPPSAERAEVLGWLAGILMLEWRLDEALRAADEAEEAANAAGVRQLIAAARITRGTAWADQGRTEEALAEFERARELIDDEPMTLLRYYINLSHVLGHAGRFREAVQTAKKGQERAEAIGRKRTFGSMLVGNAVEPLFELGEWESAEQLVHQGLAHHPPGQHYIQLLLFNAWHALWRGDYDTGERVLAEANDRASRRVLFPQLQMDHLRVTAELALARHQFAKAWDMVVTELRDANHVPVPGHELPLFFTAARALAALIRTGAVTAESTAADMQWIRTGTAQISASWPGNVWQVLTEAELAGPDVAAWRHAIEALSAAEGPVYLVPYAQYRLGWALLGSGERHGAVEALSHALDGARQLGAGHVVQQIDDLTRSERLTMTPESAAGEAAGGPAGLTAREREVLDLIAAGRSNREIGEALFISAKTASVHVSNILAKLGVSTRGEAAAVAYRAGWIGR</sequence>
<keyword evidence="7" id="KW-1185">Reference proteome</keyword>
<organism evidence="6 7">
    <name type="scientific">Phytoactinopolyspora mesophila</name>
    <dbReference type="NCBI Taxonomy" id="2650750"/>
    <lineage>
        <taxon>Bacteria</taxon>
        <taxon>Bacillati</taxon>
        <taxon>Actinomycetota</taxon>
        <taxon>Actinomycetes</taxon>
        <taxon>Jiangellales</taxon>
        <taxon>Jiangellaceae</taxon>
        <taxon>Phytoactinopolyspora</taxon>
    </lineage>
</organism>
<dbReference type="InterPro" id="IPR027417">
    <property type="entry name" value="P-loop_NTPase"/>
</dbReference>
<dbReference type="AlphaFoldDB" id="A0A7K3M8I7"/>
<dbReference type="InterPro" id="IPR000792">
    <property type="entry name" value="Tscrpt_reg_LuxR_C"/>
</dbReference>
<dbReference type="SMART" id="SM00028">
    <property type="entry name" value="TPR"/>
    <property type="match status" value="4"/>
</dbReference>
<dbReference type="PANTHER" id="PTHR16305:SF35">
    <property type="entry name" value="TRANSCRIPTIONAL ACTIVATOR DOMAIN"/>
    <property type="match status" value="1"/>
</dbReference>
<dbReference type="RefSeq" id="WP_162452338.1">
    <property type="nucleotide sequence ID" value="NZ_WLZY01000008.1"/>
</dbReference>
<keyword evidence="1" id="KW-0547">Nucleotide-binding</keyword>
<evidence type="ECO:0000313" key="7">
    <source>
        <dbReference type="Proteomes" id="UP000460435"/>
    </source>
</evidence>
<dbReference type="Proteomes" id="UP000460435">
    <property type="component" value="Unassembled WGS sequence"/>
</dbReference>
<dbReference type="EMBL" id="WLZY01000008">
    <property type="protein sequence ID" value="NDL59636.1"/>
    <property type="molecule type" value="Genomic_DNA"/>
</dbReference>
<feature type="domain" description="HTH luxR-type" evidence="5">
    <location>
        <begin position="895"/>
        <end position="960"/>
    </location>
</feature>
<dbReference type="PROSITE" id="PS50005">
    <property type="entry name" value="TPR"/>
    <property type="match status" value="1"/>
</dbReference>
<dbReference type="GO" id="GO:0004016">
    <property type="term" value="F:adenylate cyclase activity"/>
    <property type="evidence" value="ECO:0007669"/>
    <property type="project" value="TreeGrafter"/>
</dbReference>
<evidence type="ECO:0000313" key="6">
    <source>
        <dbReference type="EMBL" id="NDL59636.1"/>
    </source>
</evidence>
<gene>
    <name evidence="6" type="ORF">F7O44_21425</name>
</gene>
<dbReference type="PROSITE" id="PS50043">
    <property type="entry name" value="HTH_LUXR_2"/>
    <property type="match status" value="1"/>
</dbReference>
<dbReference type="Gene3D" id="1.10.10.10">
    <property type="entry name" value="Winged helix-like DNA-binding domain superfamily/Winged helix DNA-binding domain"/>
    <property type="match status" value="1"/>
</dbReference>
<feature type="coiled-coil region" evidence="4">
    <location>
        <begin position="524"/>
        <end position="551"/>
    </location>
</feature>
<dbReference type="Gene3D" id="1.25.40.10">
    <property type="entry name" value="Tetratricopeptide repeat domain"/>
    <property type="match status" value="2"/>
</dbReference>
<dbReference type="InterPro" id="IPR036388">
    <property type="entry name" value="WH-like_DNA-bd_sf"/>
</dbReference>
<feature type="repeat" description="TPR" evidence="3">
    <location>
        <begin position="555"/>
        <end position="588"/>
    </location>
</feature>
<dbReference type="SUPFAM" id="SSF46894">
    <property type="entry name" value="C-terminal effector domain of the bipartite response regulators"/>
    <property type="match status" value="1"/>
</dbReference>
<dbReference type="GO" id="GO:0005524">
    <property type="term" value="F:ATP binding"/>
    <property type="evidence" value="ECO:0007669"/>
    <property type="project" value="UniProtKB-KW"/>
</dbReference>
<keyword evidence="3" id="KW-0802">TPR repeat</keyword>
<evidence type="ECO:0000256" key="1">
    <source>
        <dbReference type="ARBA" id="ARBA00022741"/>
    </source>
</evidence>
<dbReference type="InterPro" id="IPR041664">
    <property type="entry name" value="AAA_16"/>
</dbReference>
<dbReference type="PANTHER" id="PTHR16305">
    <property type="entry name" value="TESTICULAR SOLUBLE ADENYLYL CYCLASE"/>
    <property type="match status" value="1"/>
</dbReference>
<dbReference type="CDD" id="cd06170">
    <property type="entry name" value="LuxR_C_like"/>
    <property type="match status" value="1"/>
</dbReference>
<dbReference type="GO" id="GO:0003677">
    <property type="term" value="F:DNA binding"/>
    <property type="evidence" value="ECO:0007669"/>
    <property type="project" value="InterPro"/>
</dbReference>
<reference evidence="6 7" key="1">
    <citation type="submission" date="2019-11" db="EMBL/GenBank/DDBJ databases">
        <authorList>
            <person name="Li X.-J."/>
            <person name="Feng X.-M."/>
        </authorList>
    </citation>
    <scope>NUCLEOTIDE SEQUENCE [LARGE SCALE GENOMIC DNA]</scope>
    <source>
        <strain evidence="6 7">XMNu-373</strain>
    </source>
</reference>
<dbReference type="GO" id="GO:0006355">
    <property type="term" value="P:regulation of DNA-templated transcription"/>
    <property type="evidence" value="ECO:0007669"/>
    <property type="project" value="InterPro"/>
</dbReference>
<accession>A0A7K3M8I7</accession>
<evidence type="ECO:0000256" key="2">
    <source>
        <dbReference type="ARBA" id="ARBA00022840"/>
    </source>
</evidence>
<dbReference type="Pfam" id="PF13191">
    <property type="entry name" value="AAA_16"/>
    <property type="match status" value="1"/>
</dbReference>
<evidence type="ECO:0000256" key="3">
    <source>
        <dbReference type="PROSITE-ProRule" id="PRU00339"/>
    </source>
</evidence>
<proteinExistence type="predicted"/>
<keyword evidence="2" id="KW-0067">ATP-binding</keyword>
<dbReference type="GO" id="GO:0005737">
    <property type="term" value="C:cytoplasm"/>
    <property type="evidence" value="ECO:0007669"/>
    <property type="project" value="TreeGrafter"/>
</dbReference>
<dbReference type="PRINTS" id="PR00038">
    <property type="entry name" value="HTHLUXR"/>
</dbReference>
<evidence type="ECO:0000256" key="4">
    <source>
        <dbReference type="SAM" id="Coils"/>
    </source>
</evidence>
<name>A0A7K3M8I7_9ACTN</name>
<dbReference type="SMART" id="SM00421">
    <property type="entry name" value="HTH_LUXR"/>
    <property type="match status" value="1"/>
</dbReference>
<dbReference type="SUPFAM" id="SSF48452">
    <property type="entry name" value="TPR-like"/>
    <property type="match status" value="1"/>
</dbReference>
<dbReference type="InterPro" id="IPR016032">
    <property type="entry name" value="Sig_transdc_resp-reg_C-effctor"/>
</dbReference>
<protein>
    <submittedName>
        <fullName evidence="6">AAA family ATPase</fullName>
    </submittedName>
</protein>